<dbReference type="PROSITE" id="PS50975">
    <property type="entry name" value="ATP_GRASP"/>
    <property type="match status" value="1"/>
</dbReference>
<gene>
    <name evidence="6" type="ORF">SCF082_LOCUS7865</name>
</gene>
<evidence type="ECO:0000259" key="5">
    <source>
        <dbReference type="PROSITE" id="PS50975"/>
    </source>
</evidence>
<reference evidence="6 7" key="1">
    <citation type="submission" date="2024-02" db="EMBL/GenBank/DDBJ databases">
        <authorList>
            <person name="Chen Y."/>
            <person name="Shah S."/>
            <person name="Dougan E. K."/>
            <person name="Thang M."/>
            <person name="Chan C."/>
        </authorList>
    </citation>
    <scope>NUCLEOTIDE SEQUENCE [LARGE SCALE GENOMIC DNA]</scope>
</reference>
<keyword evidence="2 4" id="KW-0547">Nucleotide-binding</keyword>
<dbReference type="Proteomes" id="UP001642464">
    <property type="component" value="Unassembled WGS sequence"/>
</dbReference>
<comment type="caution">
    <text evidence="6">The sequence shown here is derived from an EMBL/GenBank/DDBJ whole genome shotgun (WGS) entry which is preliminary data.</text>
</comment>
<evidence type="ECO:0000256" key="3">
    <source>
        <dbReference type="ARBA" id="ARBA00022840"/>
    </source>
</evidence>
<dbReference type="Gene3D" id="3.30.470.20">
    <property type="entry name" value="ATP-grasp fold, B domain"/>
    <property type="match status" value="1"/>
</dbReference>
<evidence type="ECO:0000256" key="4">
    <source>
        <dbReference type="PROSITE-ProRule" id="PRU00409"/>
    </source>
</evidence>
<keyword evidence="3 4" id="KW-0067">ATP-binding</keyword>
<dbReference type="InterPro" id="IPR052032">
    <property type="entry name" value="ATP-dep_AA_Ligase"/>
</dbReference>
<dbReference type="SUPFAM" id="SSF56059">
    <property type="entry name" value="Glutathione synthetase ATP-binding domain-like"/>
    <property type="match status" value="1"/>
</dbReference>
<evidence type="ECO:0000313" key="6">
    <source>
        <dbReference type="EMBL" id="CAK9003694.1"/>
    </source>
</evidence>
<proteinExistence type="predicted"/>
<name>A0ABP0IM76_9DINO</name>
<evidence type="ECO:0000313" key="7">
    <source>
        <dbReference type="Proteomes" id="UP001642464"/>
    </source>
</evidence>
<evidence type="ECO:0000256" key="2">
    <source>
        <dbReference type="ARBA" id="ARBA00022741"/>
    </source>
</evidence>
<dbReference type="PANTHER" id="PTHR43585:SF2">
    <property type="entry name" value="ATP-GRASP ENZYME FSQD"/>
    <property type="match status" value="1"/>
</dbReference>
<dbReference type="InterPro" id="IPR011761">
    <property type="entry name" value="ATP-grasp"/>
</dbReference>
<organism evidence="6 7">
    <name type="scientific">Durusdinium trenchii</name>
    <dbReference type="NCBI Taxonomy" id="1381693"/>
    <lineage>
        <taxon>Eukaryota</taxon>
        <taxon>Sar</taxon>
        <taxon>Alveolata</taxon>
        <taxon>Dinophyceae</taxon>
        <taxon>Suessiales</taxon>
        <taxon>Symbiodiniaceae</taxon>
        <taxon>Durusdinium</taxon>
    </lineage>
</organism>
<dbReference type="PANTHER" id="PTHR43585">
    <property type="entry name" value="FUMIPYRROLE BIOSYNTHESIS PROTEIN C"/>
    <property type="match status" value="1"/>
</dbReference>
<dbReference type="GO" id="GO:0016874">
    <property type="term" value="F:ligase activity"/>
    <property type="evidence" value="ECO:0007669"/>
    <property type="project" value="UniProtKB-KW"/>
</dbReference>
<evidence type="ECO:0000256" key="1">
    <source>
        <dbReference type="ARBA" id="ARBA00022598"/>
    </source>
</evidence>
<keyword evidence="7" id="KW-1185">Reference proteome</keyword>
<protein>
    <submittedName>
        <fullName evidence="6">Dapdiamide A synthase (ATP-dependent N-fumaramoyl-DAP-amino acid ligase)</fullName>
    </submittedName>
</protein>
<sequence length="445" mass="48297">MALVGTMPREVVVIVDPVSTGRPLVKIACSRGFLVVVLWSKKLVEHTSRTLSSDSSQVKQVDAYEMYLVVQEQASTPATVKAIEGALCPLGAFEITACIPGSERGVNLADLVSFELSLCSSGSGNKPFHGGDRQNKHVQRNALEMAGCRAVREICGYSWDVVHGHLKDLGLPMVVKPVQSAGTDGVKLCHTVQAAKEHFHQLQVTKRKVVACDNAILLQEFLDGEEYAVDHVSRNGVHKTIMVWTYRKQTVNGGDFVCTHFEPVETIDCPRGLISYVRAALDALEIRNGATHTEVMVTADGPCLVEVNTRMVGADGCHISLARLLTGTSHPDATLDCASQKRFDALPDIPRTFQGSGLIVPLVSYFSGRVGSTPGYERMKNMVSFLELCSFISAGSEVQVTVDSLTCAGFLVLAGSHEQVWADLEKVRQLEKEGLFCFTEARCSA</sequence>
<feature type="domain" description="ATP-grasp" evidence="5">
    <location>
        <begin position="140"/>
        <end position="339"/>
    </location>
</feature>
<dbReference type="EMBL" id="CAXAMM010004460">
    <property type="protein sequence ID" value="CAK9003694.1"/>
    <property type="molecule type" value="Genomic_DNA"/>
</dbReference>
<accession>A0ABP0IM76</accession>
<dbReference type="Pfam" id="PF13535">
    <property type="entry name" value="ATP-grasp_4"/>
    <property type="match status" value="1"/>
</dbReference>
<keyword evidence="1 6" id="KW-0436">Ligase</keyword>